<dbReference type="STRING" id="591019.Shell_0564"/>
<dbReference type="OrthoDB" id="373377at2157"/>
<sequence>MPIRHAWSRALPSNCSLDAVRFREEYIELRLYCADSMTLYTVNFISGKVDIRRIGEPELRGAVERKREFRILTCYKGYGNRAWSKIYRGLNTKMICRKDVCVVANLKPNYALDISAVTSNGDVLESVTVGGVYHFEVAGSDNLIVVTTRGIRADSTTTMLIDGSTGSVIDHVTGFGGSAVSSLDYVFVYGEHEGKIITHGYNNEGEEIIPGGEEGLPILPPFNPIPHRVPGSEIFEVKKVVLMEKNFLKLYNPEDYVIEYTLLKPPFTRGVFNINIHNYSATVLAQIMGWPFIINYDFKGRVIWSSHIIRDTIYGIVTGNIVALYVDNGKIRETKLYSVKDNTLVLEESFGPNALPLLVRRSNILLTDGRVVASYMME</sequence>
<dbReference type="RefSeq" id="WP_013142891.1">
    <property type="nucleotide sequence ID" value="NC_014205.1"/>
</dbReference>
<organism evidence="1 2">
    <name type="scientific">Staphylothermus hellenicus (strain DSM 12710 / JCM 10830 / BK20S6-10-b1 / P8)</name>
    <dbReference type="NCBI Taxonomy" id="591019"/>
    <lineage>
        <taxon>Archaea</taxon>
        <taxon>Thermoproteota</taxon>
        <taxon>Thermoprotei</taxon>
        <taxon>Desulfurococcales</taxon>
        <taxon>Desulfurococcaceae</taxon>
        <taxon>Staphylothermus</taxon>
    </lineage>
</organism>
<dbReference type="AlphaFoldDB" id="D7DBZ6"/>
<accession>D7DBZ6</accession>
<reference evidence="2" key="1">
    <citation type="submission" date="2010-05" db="EMBL/GenBank/DDBJ databases">
        <title>Complete sequence of Staphylothermus hellenicus DSM 12710.</title>
        <authorList>
            <consortium name="US DOE Joint Genome Institute"/>
            <person name="Lucas S."/>
            <person name="Copeland A."/>
            <person name="Lapidus A."/>
            <person name="Cheng J.-F."/>
            <person name="Bruce D."/>
            <person name="Goodwin L."/>
            <person name="Pitluck S."/>
            <person name="Davenport K."/>
            <person name="Detter J.C."/>
            <person name="Han C."/>
            <person name="Tapia R."/>
            <person name="Larimer F."/>
            <person name="Land M."/>
            <person name="Hauser L."/>
            <person name="Kyrpides N."/>
            <person name="Mikhailova N."/>
            <person name="Anderson I.J."/>
            <person name="Woyke T."/>
        </authorList>
    </citation>
    <scope>NUCLEOTIDE SEQUENCE [LARGE SCALE GENOMIC DNA]</scope>
    <source>
        <strain evidence="2">DSM 12710 / JCM 10830 / BK20S6-10-b1 / P8</strain>
    </source>
</reference>
<evidence type="ECO:0000313" key="2">
    <source>
        <dbReference type="Proteomes" id="UP000002573"/>
    </source>
</evidence>
<keyword evidence="2" id="KW-1185">Reference proteome</keyword>
<reference evidence="1 2" key="2">
    <citation type="journal article" date="2011" name="Stand. Genomic Sci.">
        <title>Complete genome sequence of Staphylothermus hellenicus P8.</title>
        <authorList>
            <person name="Anderson I."/>
            <person name="Wirth R."/>
            <person name="Lucas S."/>
            <person name="Copeland A."/>
            <person name="Lapidus A."/>
            <person name="Cheng J.F."/>
            <person name="Goodwin L."/>
            <person name="Pitluck S."/>
            <person name="Davenport K."/>
            <person name="Detter J.C."/>
            <person name="Han C."/>
            <person name="Tapia R."/>
            <person name="Land M."/>
            <person name="Hauser L."/>
            <person name="Pati A."/>
            <person name="Mikhailova N."/>
            <person name="Woyke T."/>
            <person name="Klenk H.P."/>
            <person name="Kyrpides N."/>
            <person name="Ivanova N."/>
        </authorList>
    </citation>
    <scope>NUCLEOTIDE SEQUENCE [LARGE SCALE GENOMIC DNA]</scope>
    <source>
        <strain evidence="2">DSM 12710 / JCM 10830 / BK20S6-10-b1 / P8</strain>
    </source>
</reference>
<gene>
    <name evidence="1" type="ordered locus">Shell_0564</name>
</gene>
<dbReference type="KEGG" id="shc:Shell_0564"/>
<dbReference type="EMBL" id="CP002051">
    <property type="protein sequence ID" value="ADI31693.1"/>
    <property type="molecule type" value="Genomic_DNA"/>
</dbReference>
<protein>
    <submittedName>
        <fullName evidence="1">Uncharacterized protein</fullName>
    </submittedName>
</protein>
<name>D7DBZ6_STAHD</name>
<dbReference type="eggNOG" id="arCOG12396">
    <property type="taxonomic scope" value="Archaea"/>
</dbReference>
<evidence type="ECO:0000313" key="1">
    <source>
        <dbReference type="EMBL" id="ADI31693.1"/>
    </source>
</evidence>
<proteinExistence type="predicted"/>
<dbReference type="GeneID" id="9233853"/>
<dbReference type="Proteomes" id="UP000002573">
    <property type="component" value="Chromosome"/>
</dbReference>
<dbReference type="HOGENOM" id="CLU_730792_0_0_2"/>